<feature type="region of interest" description="Disordered" evidence="6">
    <location>
        <begin position="642"/>
        <end position="695"/>
    </location>
</feature>
<evidence type="ECO:0000256" key="7">
    <source>
        <dbReference type="SAM" id="Phobius"/>
    </source>
</evidence>
<dbReference type="GO" id="GO:0016020">
    <property type="term" value="C:membrane"/>
    <property type="evidence" value="ECO:0007669"/>
    <property type="project" value="UniProtKB-SubCell"/>
</dbReference>
<keyword evidence="5 7" id="KW-0472">Membrane</keyword>
<feature type="transmembrane region" description="Helical" evidence="7">
    <location>
        <begin position="1053"/>
        <end position="1078"/>
    </location>
</feature>
<keyword evidence="3" id="KW-0813">Transport</keyword>
<comment type="subcellular location">
    <subcellularLocation>
        <location evidence="1">Membrane</location>
    </subcellularLocation>
</comment>
<feature type="region of interest" description="Disordered" evidence="6">
    <location>
        <begin position="545"/>
        <end position="605"/>
    </location>
</feature>
<accession>A0AAD8MF36</accession>
<dbReference type="SUPFAM" id="SSF53300">
    <property type="entry name" value="vWA-like"/>
    <property type="match status" value="1"/>
</dbReference>
<feature type="compositionally biased region" description="Basic and acidic residues" evidence="6">
    <location>
        <begin position="571"/>
        <end position="581"/>
    </location>
</feature>
<keyword evidence="3" id="KW-0029">Amino-acid transport</keyword>
<evidence type="ECO:0000313" key="9">
    <source>
        <dbReference type="EMBL" id="KAK1371176.1"/>
    </source>
</evidence>
<dbReference type="SMART" id="SM00327">
    <property type="entry name" value="VWA"/>
    <property type="match status" value="1"/>
</dbReference>
<dbReference type="InterPro" id="IPR002035">
    <property type="entry name" value="VWF_A"/>
</dbReference>
<evidence type="ECO:0000256" key="6">
    <source>
        <dbReference type="SAM" id="MobiDB-lite"/>
    </source>
</evidence>
<comment type="caution">
    <text evidence="9">The sequence shown here is derived from an EMBL/GenBank/DDBJ whole genome shotgun (WGS) entry which is preliminary data.</text>
</comment>
<dbReference type="Pfam" id="PF00092">
    <property type="entry name" value="VWA"/>
    <property type="match status" value="1"/>
</dbReference>
<feature type="compositionally biased region" description="Polar residues" evidence="6">
    <location>
        <begin position="582"/>
        <end position="592"/>
    </location>
</feature>
<feature type="region of interest" description="Disordered" evidence="6">
    <location>
        <begin position="750"/>
        <end position="785"/>
    </location>
</feature>
<dbReference type="InterPro" id="IPR051266">
    <property type="entry name" value="CLCR"/>
</dbReference>
<keyword evidence="4 7" id="KW-1133">Transmembrane helix</keyword>
<feature type="transmembrane region" description="Helical" evidence="7">
    <location>
        <begin position="995"/>
        <end position="1015"/>
    </location>
</feature>
<evidence type="ECO:0000256" key="3">
    <source>
        <dbReference type="ARBA" id="ARBA00022970"/>
    </source>
</evidence>
<evidence type="ECO:0000256" key="2">
    <source>
        <dbReference type="ARBA" id="ARBA00022692"/>
    </source>
</evidence>
<name>A0AAD8MF36_9APIA</name>
<dbReference type="GO" id="GO:0006865">
    <property type="term" value="P:amino acid transport"/>
    <property type="evidence" value="ECO:0007669"/>
    <property type="project" value="UniProtKB-KW"/>
</dbReference>
<evidence type="ECO:0000313" key="10">
    <source>
        <dbReference type="Proteomes" id="UP001237642"/>
    </source>
</evidence>
<dbReference type="Pfam" id="PF01490">
    <property type="entry name" value="Aa_trans"/>
    <property type="match status" value="1"/>
</dbReference>
<dbReference type="InterPro" id="IPR013057">
    <property type="entry name" value="AA_transpt_TM"/>
</dbReference>
<evidence type="ECO:0000256" key="4">
    <source>
        <dbReference type="ARBA" id="ARBA00022989"/>
    </source>
</evidence>
<keyword evidence="10" id="KW-1185">Reference proteome</keyword>
<feature type="region of interest" description="Disordered" evidence="6">
    <location>
        <begin position="460"/>
        <end position="502"/>
    </location>
</feature>
<dbReference type="PANTHER" id="PTHR10579:SF129">
    <property type="entry name" value="OS01G0640200 PROTEIN"/>
    <property type="match status" value="1"/>
</dbReference>
<feature type="compositionally biased region" description="Polar residues" evidence="6">
    <location>
        <begin position="561"/>
        <end position="570"/>
    </location>
</feature>
<gene>
    <name evidence="9" type="ORF">POM88_037268</name>
</gene>
<dbReference type="AlphaFoldDB" id="A0AAD8MF36"/>
<evidence type="ECO:0000256" key="5">
    <source>
        <dbReference type="ARBA" id="ARBA00023136"/>
    </source>
</evidence>
<feature type="transmembrane region" description="Helical" evidence="7">
    <location>
        <begin position="1021"/>
        <end position="1041"/>
    </location>
</feature>
<reference evidence="9" key="1">
    <citation type="submission" date="2023-02" db="EMBL/GenBank/DDBJ databases">
        <title>Genome of toxic invasive species Heracleum sosnowskyi carries increased number of genes despite the absence of recent whole-genome duplications.</title>
        <authorList>
            <person name="Schelkunov M."/>
            <person name="Shtratnikova V."/>
            <person name="Makarenko M."/>
            <person name="Klepikova A."/>
            <person name="Omelchenko D."/>
            <person name="Novikova G."/>
            <person name="Obukhova E."/>
            <person name="Bogdanov V."/>
            <person name="Penin A."/>
            <person name="Logacheva M."/>
        </authorList>
    </citation>
    <scope>NUCLEOTIDE SEQUENCE</scope>
    <source>
        <strain evidence="9">Hsosn_3</strain>
        <tissue evidence="9">Leaf</tissue>
    </source>
</reference>
<reference evidence="9" key="2">
    <citation type="submission" date="2023-05" db="EMBL/GenBank/DDBJ databases">
        <authorList>
            <person name="Schelkunov M.I."/>
        </authorList>
    </citation>
    <scope>NUCLEOTIDE SEQUENCE</scope>
    <source>
        <strain evidence="9">Hsosn_3</strain>
        <tissue evidence="9">Leaf</tissue>
    </source>
</reference>
<dbReference type="InterPro" id="IPR036465">
    <property type="entry name" value="vWFA_dom_sf"/>
</dbReference>
<dbReference type="Proteomes" id="UP001237642">
    <property type="component" value="Unassembled WGS sequence"/>
</dbReference>
<feature type="domain" description="VWFA" evidence="8">
    <location>
        <begin position="64"/>
        <end position="240"/>
    </location>
</feature>
<proteinExistence type="predicted"/>
<feature type="compositionally biased region" description="Polar residues" evidence="6">
    <location>
        <begin position="647"/>
        <end position="669"/>
    </location>
</feature>
<feature type="transmembrane region" description="Helical" evidence="7">
    <location>
        <begin position="930"/>
        <end position="951"/>
    </location>
</feature>
<dbReference type="PANTHER" id="PTHR10579">
    <property type="entry name" value="CALCIUM-ACTIVATED CHLORIDE CHANNEL REGULATOR"/>
    <property type="match status" value="1"/>
</dbReference>
<dbReference type="EMBL" id="JAUIZM010000008">
    <property type="protein sequence ID" value="KAK1371176.1"/>
    <property type="molecule type" value="Genomic_DNA"/>
</dbReference>
<dbReference type="PROSITE" id="PS50234">
    <property type="entry name" value="VWFA"/>
    <property type="match status" value="1"/>
</dbReference>
<keyword evidence="2 7" id="KW-0812">Transmembrane</keyword>
<dbReference type="Gene3D" id="3.40.50.410">
    <property type="entry name" value="von Willebrand factor, type A domain"/>
    <property type="match status" value="1"/>
</dbReference>
<evidence type="ECO:0000256" key="1">
    <source>
        <dbReference type="ARBA" id="ARBA00004370"/>
    </source>
</evidence>
<evidence type="ECO:0000259" key="8">
    <source>
        <dbReference type="PROSITE" id="PS50234"/>
    </source>
</evidence>
<feature type="transmembrane region" description="Helical" evidence="7">
    <location>
        <begin position="886"/>
        <end position="910"/>
    </location>
</feature>
<feature type="compositionally biased region" description="Polar residues" evidence="6">
    <location>
        <begin position="750"/>
        <end position="771"/>
    </location>
</feature>
<organism evidence="9 10">
    <name type="scientific">Heracleum sosnowskyi</name>
    <dbReference type="NCBI Taxonomy" id="360622"/>
    <lineage>
        <taxon>Eukaryota</taxon>
        <taxon>Viridiplantae</taxon>
        <taxon>Streptophyta</taxon>
        <taxon>Embryophyta</taxon>
        <taxon>Tracheophyta</taxon>
        <taxon>Spermatophyta</taxon>
        <taxon>Magnoliopsida</taxon>
        <taxon>eudicotyledons</taxon>
        <taxon>Gunneridae</taxon>
        <taxon>Pentapetalae</taxon>
        <taxon>asterids</taxon>
        <taxon>campanulids</taxon>
        <taxon>Apiales</taxon>
        <taxon>Apiaceae</taxon>
        <taxon>Apioideae</taxon>
        <taxon>apioid superclade</taxon>
        <taxon>Tordylieae</taxon>
        <taxon>Tordyliinae</taxon>
        <taxon>Heracleum</taxon>
    </lineage>
</organism>
<protein>
    <recommendedName>
        <fullName evidence="8">VWFA domain-containing protein</fullName>
    </recommendedName>
</protein>
<sequence length="1091" mass="121861">MTFNDDEQIYGIQNGAAGFENEVTVGNAKVKIINVPDAPPGERKLKVLVELTGKGKPRERDGLDLVIVLDISENMNRQDRLEKLKKATEFVIKSLGPVDRVSVVTFSNVANRLCALRQINKESRQDIVDLVNGITSAGGANISEGLELALQVLSGRKFVEGRSVGIILLSSGEQDEGRNAAEVEMGNVPIYTFGFGTGNSPTMPHVLDAIAKKSGGGTLISDDQNTNDLRVAFGNCFSGLLTVAVKDLKLIMSPENMTRIENVYAGDHEQSADDSTVSVKLGNLYDNETRRVLVHVLPPVTSVVGLQVLKVAYRYRNEQGKARKSTPLFASKKRIENFTQEEIEYLMDEVIHLERARVMNEARALASINLPIGEENVSEESITPSSMVVAKGDVGNQKQAKSLQDSHTNILCAVEDIHVEQKIITSFEVTASVEAEKLPLVSTPCIDIDDKQADSFDKIQTNSLPGDDDNVQEETTSPPRATDENKIHPNLASTDENNLKDRTITTPSKVAARGYVGKMVLFFTKFLTFFNLHKLIHNEVESFEKDTTTSLSMNEEKVNDENIQPTSKGRTSGDSHKKQPESSDQNRPNILSTDEEDLKDRTSKTPSKFAARSCLKKLVLLFTKLFAFFYLHNGTHQEVESLEKEQMSSLPTSEENANEETTQLSSKVPTSGYAHHKEAESSNKNHPSLLPTDEDDLKDRTFITPIKVAARSYTEKLILLFTKLITFFYLRYRTHQEGDLLEKDHLSSLPTNEENVNEKNNQPSSKVVTSNDAHHKQAGSSDKNHHNLVTMEDNLKDRNITTPFMVAARGYTKNLLLLFTPRIMDTNQKQEGSFQKDCSSLLSTDEHSQKEHRDILSRATGKFIGTLAGISNGDALRSQRSEFKTIIKFALFSVAAATVSYMLCVCFSNVEFRDLAPRNILNGFGLYNPFWLLDIAILYILVLLVGAYQAYHQPLFEFVDKHAARIFPNNDFINKKYHISLPRGFGPFKLNLFRLVWRTTFMIITTVILMLIPFFNDVVCILGAFGFWPLTVYFLVEMYVVKMKIPKWSSIWICLQILSVACLIIATAAAVGSFSAVVSNLKVYRPFQTSY</sequence>